<proteinExistence type="predicted"/>
<evidence type="ECO:0000256" key="1">
    <source>
        <dbReference type="SAM" id="SignalP"/>
    </source>
</evidence>
<keyword evidence="3" id="KW-1185">Reference proteome</keyword>
<sequence length="139" mass="15384">MRRDGQWCRALVLAGTLLSGPAQAEVGPHTLNDVSDSLLRAYNRSDAVALHELLAPALQAKYAIEDLRLTLARCRGLTHDIDRFSIPSWGARNFGFFGVYAENSVLEMILEIDPSGKIVHMVITDDLAAKDQQCTLTRF</sequence>
<gene>
    <name evidence="2" type="ORF">GR303_16515</name>
</gene>
<name>A0ABW9Z2M1_9HYPH</name>
<protein>
    <recommendedName>
        <fullName evidence="4">DUF3887 domain-containing protein</fullName>
    </recommendedName>
</protein>
<accession>A0ABW9Z2M1</accession>
<evidence type="ECO:0008006" key="4">
    <source>
        <dbReference type="Google" id="ProtNLM"/>
    </source>
</evidence>
<dbReference type="EMBL" id="JAAAXJ010000009">
    <property type="protein sequence ID" value="NBJ25960.1"/>
    <property type="molecule type" value="Genomic_DNA"/>
</dbReference>
<organism evidence="2 3">
    <name type="scientific">Microvirga arsenatis</name>
    <dbReference type="NCBI Taxonomy" id="2692265"/>
    <lineage>
        <taxon>Bacteria</taxon>
        <taxon>Pseudomonadati</taxon>
        <taxon>Pseudomonadota</taxon>
        <taxon>Alphaproteobacteria</taxon>
        <taxon>Hyphomicrobiales</taxon>
        <taxon>Methylobacteriaceae</taxon>
        <taxon>Microvirga</taxon>
    </lineage>
</organism>
<comment type="caution">
    <text evidence="2">The sequence shown here is derived from an EMBL/GenBank/DDBJ whole genome shotgun (WGS) entry which is preliminary data.</text>
</comment>
<dbReference type="Proteomes" id="UP000818323">
    <property type="component" value="Unassembled WGS sequence"/>
</dbReference>
<feature type="chain" id="PRO_5047543662" description="DUF3887 domain-containing protein" evidence="1">
    <location>
        <begin position="25"/>
        <end position="139"/>
    </location>
</feature>
<evidence type="ECO:0000313" key="2">
    <source>
        <dbReference type="EMBL" id="NBJ25960.1"/>
    </source>
</evidence>
<reference evidence="2 3" key="1">
    <citation type="submission" date="2020-01" db="EMBL/GenBank/DDBJ databases">
        <title>Microvirga sp. nov., an arsenate reduction bacterium isolated from Tibet hotspring sediments.</title>
        <authorList>
            <person name="Yuan C.-G."/>
        </authorList>
    </citation>
    <scope>NUCLEOTIDE SEQUENCE [LARGE SCALE GENOMIC DNA]</scope>
    <source>
        <strain evidence="2 3">SYSU G3D203</strain>
    </source>
</reference>
<feature type="signal peptide" evidence="1">
    <location>
        <begin position="1"/>
        <end position="24"/>
    </location>
</feature>
<dbReference type="RefSeq" id="WP_161723767.1">
    <property type="nucleotide sequence ID" value="NZ_JAAAXI010000010.1"/>
</dbReference>
<keyword evidence="1" id="KW-0732">Signal</keyword>
<evidence type="ECO:0000313" key="3">
    <source>
        <dbReference type="Proteomes" id="UP000818323"/>
    </source>
</evidence>